<evidence type="ECO:0000256" key="5">
    <source>
        <dbReference type="SAM" id="Phobius"/>
    </source>
</evidence>
<dbReference type="AlphaFoldDB" id="A1ZE67"/>
<dbReference type="InterPro" id="IPR011990">
    <property type="entry name" value="TPR-like_helical_dom_sf"/>
</dbReference>
<evidence type="ECO:0000313" key="7">
    <source>
        <dbReference type="Proteomes" id="UP000004095"/>
    </source>
</evidence>
<feature type="coiled-coil region" evidence="4">
    <location>
        <begin position="423"/>
        <end position="459"/>
    </location>
</feature>
<dbReference type="InterPro" id="IPR019734">
    <property type="entry name" value="TPR_rpt"/>
</dbReference>
<sequence length="658" mass="76323">MFFWSLSLAQNSTVKDINQVLEGETSTLKKVKILNKWAKSLLLKHPDQALIYASKALKLAQENNYSWEKAASCEHLGFVYSRKHKFDKAISYYRQALDIFQAKQRLKKVGECLYQISRAYYYQEKYKQAKKYCLKGIEVGEKSNDSLTIGRLVNISGLIYGAEGKSDKAIAEYKKALDWKKGGKDTIGIGHVYNNIGIEYYNQGRYGKAVKLYEKALKFYSTSKDKSYVINLLTNLGALSLRQGQNKQAIKRFQEVLDYYRANDIKKRAYPLMNIGAAYLEEKEYTKSLQYFKKALAIETKANNKNGIIDILHNIGVVYGKQEKYEQALIKYKKVLSMCGNSKQKDRALALIEVGDILRIKACYKAAFDTLQVALRITKKLRMRDAQAQSYSALAKLDSTQGNFKRGWEFYKKLIRVNDSLFSEEKNKQLLEVQTRYEAQKKEQAIKIKNKQISLLKKEKEHERLLKRRFIESLVSTCVVGILIIILLYSKIKSKKRLIEYNKQLHKIENKNLQRELNLKQQQLTSKALHIVQKNGMLEKIRKNLQQMNENKESPNQELIKLLRMVSSSLKADREWDNFFSFFSEVHQDFFQQLKIKSEKLSNSELRLCALIKLKFTSKEISSILGITYGSISVARHRVRKKLALSKERKLSDFLADL</sequence>
<reference evidence="6 7" key="1">
    <citation type="submission" date="2007-01" db="EMBL/GenBank/DDBJ databases">
        <authorList>
            <person name="Haygood M."/>
            <person name="Podell S."/>
            <person name="Anderson C."/>
            <person name="Hopkinson B."/>
            <person name="Roe K."/>
            <person name="Barbeau K."/>
            <person name="Gaasterland T."/>
            <person name="Ferriera S."/>
            <person name="Johnson J."/>
            <person name="Kravitz S."/>
            <person name="Beeson K."/>
            <person name="Sutton G."/>
            <person name="Rogers Y.-H."/>
            <person name="Friedman R."/>
            <person name="Frazier M."/>
            <person name="Venter J.C."/>
        </authorList>
    </citation>
    <scope>NUCLEOTIDE SEQUENCE [LARGE SCALE GENOMIC DNA]</scope>
    <source>
        <strain evidence="6 7">ATCC 23134</strain>
    </source>
</reference>
<keyword evidence="1" id="KW-0677">Repeat</keyword>
<keyword evidence="7" id="KW-1185">Reference proteome</keyword>
<evidence type="ECO:0000256" key="4">
    <source>
        <dbReference type="SAM" id="Coils"/>
    </source>
</evidence>
<dbReference type="EMBL" id="AAWS01000003">
    <property type="protein sequence ID" value="EAY31375.1"/>
    <property type="molecule type" value="Genomic_DNA"/>
</dbReference>
<feature type="transmembrane region" description="Helical" evidence="5">
    <location>
        <begin position="470"/>
        <end position="489"/>
    </location>
</feature>
<evidence type="ECO:0000313" key="6">
    <source>
        <dbReference type="EMBL" id="EAY31375.1"/>
    </source>
</evidence>
<evidence type="ECO:0000256" key="2">
    <source>
        <dbReference type="ARBA" id="ARBA00022803"/>
    </source>
</evidence>
<dbReference type="PROSITE" id="PS50293">
    <property type="entry name" value="TPR_REGION"/>
    <property type="match status" value="1"/>
</dbReference>
<dbReference type="Pfam" id="PF13424">
    <property type="entry name" value="TPR_12"/>
    <property type="match status" value="3"/>
</dbReference>
<keyword evidence="5" id="KW-1133">Transmembrane helix</keyword>
<feature type="coiled-coil region" evidence="4">
    <location>
        <begin position="491"/>
        <end position="558"/>
    </location>
</feature>
<dbReference type="SUPFAM" id="SSF46894">
    <property type="entry name" value="C-terminal effector domain of the bipartite response regulators"/>
    <property type="match status" value="1"/>
</dbReference>
<dbReference type="InterPro" id="IPR016032">
    <property type="entry name" value="Sig_transdc_resp-reg_C-effctor"/>
</dbReference>
<dbReference type="GO" id="GO:0003677">
    <property type="term" value="F:DNA binding"/>
    <property type="evidence" value="ECO:0007669"/>
    <property type="project" value="InterPro"/>
</dbReference>
<dbReference type="PROSITE" id="PS50005">
    <property type="entry name" value="TPR"/>
    <property type="match status" value="5"/>
</dbReference>
<dbReference type="PANTHER" id="PTHR45641:SF19">
    <property type="entry name" value="NEPHROCYSTIN-3"/>
    <property type="match status" value="1"/>
</dbReference>
<feature type="repeat" description="TPR" evidence="3">
    <location>
        <begin position="269"/>
        <end position="302"/>
    </location>
</feature>
<dbReference type="SMART" id="SM00028">
    <property type="entry name" value="TPR"/>
    <property type="match status" value="10"/>
</dbReference>
<comment type="caution">
    <text evidence="6">The sequence shown here is derived from an EMBL/GenBank/DDBJ whole genome shotgun (WGS) entry which is preliminary data.</text>
</comment>
<feature type="repeat" description="TPR" evidence="3">
    <location>
        <begin position="230"/>
        <end position="263"/>
    </location>
</feature>
<name>A1ZE67_MICM2</name>
<protein>
    <submittedName>
        <fullName evidence="6">Tetratricopeptide repeat domain protein</fullName>
    </submittedName>
</protein>
<feature type="repeat" description="TPR" evidence="3">
    <location>
        <begin position="190"/>
        <end position="223"/>
    </location>
</feature>
<organism evidence="6 7">
    <name type="scientific">Microscilla marina ATCC 23134</name>
    <dbReference type="NCBI Taxonomy" id="313606"/>
    <lineage>
        <taxon>Bacteria</taxon>
        <taxon>Pseudomonadati</taxon>
        <taxon>Bacteroidota</taxon>
        <taxon>Cytophagia</taxon>
        <taxon>Cytophagales</taxon>
        <taxon>Microscillaceae</taxon>
        <taxon>Microscilla</taxon>
    </lineage>
</organism>
<feature type="repeat" description="TPR" evidence="3">
    <location>
        <begin position="70"/>
        <end position="103"/>
    </location>
</feature>
<keyword evidence="5" id="KW-0812">Transmembrane</keyword>
<keyword evidence="4" id="KW-0175">Coiled coil</keyword>
<evidence type="ECO:0000256" key="1">
    <source>
        <dbReference type="ARBA" id="ARBA00022737"/>
    </source>
</evidence>
<dbReference type="Gene3D" id="1.25.40.10">
    <property type="entry name" value="Tetratricopeptide repeat domain"/>
    <property type="match status" value="3"/>
</dbReference>
<dbReference type="Proteomes" id="UP000004095">
    <property type="component" value="Unassembled WGS sequence"/>
</dbReference>
<accession>A1ZE67</accession>
<dbReference type="eggNOG" id="COG0457">
    <property type="taxonomic scope" value="Bacteria"/>
</dbReference>
<dbReference type="Pfam" id="PF13181">
    <property type="entry name" value="TPR_8"/>
    <property type="match status" value="1"/>
</dbReference>
<feature type="repeat" description="TPR" evidence="3">
    <location>
        <begin position="309"/>
        <end position="342"/>
    </location>
</feature>
<evidence type="ECO:0000256" key="3">
    <source>
        <dbReference type="PROSITE-ProRule" id="PRU00339"/>
    </source>
</evidence>
<dbReference type="GO" id="GO:0006355">
    <property type="term" value="P:regulation of DNA-templated transcription"/>
    <property type="evidence" value="ECO:0007669"/>
    <property type="project" value="InterPro"/>
</dbReference>
<dbReference type="PANTHER" id="PTHR45641">
    <property type="entry name" value="TETRATRICOPEPTIDE REPEAT PROTEIN (AFU_ORTHOLOGUE AFUA_6G03870)"/>
    <property type="match status" value="1"/>
</dbReference>
<keyword evidence="5" id="KW-0472">Membrane</keyword>
<keyword evidence="2 3" id="KW-0802">TPR repeat</keyword>
<gene>
    <name evidence="6" type="ORF">M23134_04208</name>
</gene>
<dbReference type="SUPFAM" id="SSF48452">
    <property type="entry name" value="TPR-like"/>
    <property type="match status" value="3"/>
</dbReference>
<proteinExistence type="predicted"/>